<dbReference type="Gene3D" id="3.40.50.1820">
    <property type="entry name" value="alpha/beta hydrolase"/>
    <property type="match status" value="1"/>
</dbReference>
<proteinExistence type="predicted"/>
<evidence type="ECO:0000313" key="1">
    <source>
        <dbReference type="EMBL" id="KKU81107.1"/>
    </source>
</evidence>
<dbReference type="PANTHER" id="PTHR15394">
    <property type="entry name" value="SERINE HYDROLASE RBBP9"/>
    <property type="match status" value="1"/>
</dbReference>
<comment type="caution">
    <text evidence="1">The sequence shown here is derived from an EMBL/GenBank/DDBJ whole genome shotgun (WGS) entry which is preliminary data.</text>
</comment>
<sequence length="177" mass="20658">MIRKALILQGWYQKPDSNWYPWLKEELENCGFTVYLPDLPTMHTDLPDMKKQLAFIEKLITIDKDTVIFGHSLGCLLGMRLAEKHSFDKLFLIAGWDFNDLSAEHRLFWKTSIHHNAIKRHVKNIYCISSDNDPYVTAFMAEEMSKRFGGKFILIKSAGHFTEKYKISVIPQLLSYL</sequence>
<dbReference type="InterPro" id="IPR029058">
    <property type="entry name" value="AB_hydrolase_fold"/>
</dbReference>
<dbReference type="AlphaFoldDB" id="A0A0G1TH34"/>
<dbReference type="Proteomes" id="UP000034212">
    <property type="component" value="Unassembled WGS sequence"/>
</dbReference>
<dbReference type="EMBL" id="LCOQ01000002">
    <property type="protein sequence ID" value="KKU81107.1"/>
    <property type="molecule type" value="Genomic_DNA"/>
</dbReference>
<evidence type="ECO:0000313" key="2">
    <source>
        <dbReference type="Proteomes" id="UP000034212"/>
    </source>
</evidence>
<dbReference type="SUPFAM" id="SSF53474">
    <property type="entry name" value="alpha/beta-Hydrolases"/>
    <property type="match status" value="1"/>
</dbReference>
<protein>
    <recommendedName>
        <fullName evidence="3">Alpha/beta hydrolase</fullName>
    </recommendedName>
</protein>
<dbReference type="GO" id="GO:0016787">
    <property type="term" value="F:hydrolase activity"/>
    <property type="evidence" value="ECO:0007669"/>
    <property type="project" value="InterPro"/>
</dbReference>
<accession>A0A0G1TH34</accession>
<gene>
    <name evidence="1" type="ORF">UY08_C0002G0020</name>
</gene>
<evidence type="ECO:0008006" key="3">
    <source>
        <dbReference type="Google" id="ProtNLM"/>
    </source>
</evidence>
<dbReference type="PANTHER" id="PTHR15394:SF3">
    <property type="entry name" value="SERINE HYDROLASE RBBP9"/>
    <property type="match status" value="1"/>
</dbReference>
<dbReference type="InterPro" id="IPR010662">
    <property type="entry name" value="RBBP9/YdeN"/>
</dbReference>
<organism evidence="1 2">
    <name type="scientific">Candidatus Gottesmanbacteria bacterium GW2011_GWA1_47_8</name>
    <dbReference type="NCBI Taxonomy" id="1618438"/>
    <lineage>
        <taxon>Bacteria</taxon>
        <taxon>Candidatus Gottesmaniibacteriota</taxon>
    </lineage>
</organism>
<dbReference type="Pfam" id="PF06821">
    <property type="entry name" value="Ser_hydrolase"/>
    <property type="match status" value="1"/>
</dbReference>
<reference evidence="1 2" key="1">
    <citation type="journal article" date="2015" name="Nature">
        <title>rRNA introns, odd ribosomes, and small enigmatic genomes across a large radiation of phyla.</title>
        <authorList>
            <person name="Brown C.T."/>
            <person name="Hug L.A."/>
            <person name="Thomas B.C."/>
            <person name="Sharon I."/>
            <person name="Castelle C.J."/>
            <person name="Singh A."/>
            <person name="Wilkins M.J."/>
            <person name="Williams K.H."/>
            <person name="Banfield J.F."/>
        </authorList>
    </citation>
    <scope>NUCLEOTIDE SEQUENCE [LARGE SCALE GENOMIC DNA]</scope>
</reference>
<name>A0A0G1TH34_9BACT</name>